<feature type="signal peptide" evidence="1">
    <location>
        <begin position="1"/>
        <end position="16"/>
    </location>
</feature>
<accession>A0A9P8VRY8</accession>
<dbReference type="Proteomes" id="UP000777438">
    <property type="component" value="Unassembled WGS sequence"/>
</dbReference>
<keyword evidence="3" id="KW-1185">Reference proteome</keyword>
<evidence type="ECO:0008006" key="4">
    <source>
        <dbReference type="Google" id="ProtNLM"/>
    </source>
</evidence>
<dbReference type="EMBL" id="JAGPYM010000047">
    <property type="protein sequence ID" value="KAH6872045.1"/>
    <property type="molecule type" value="Genomic_DNA"/>
</dbReference>
<reference evidence="2 3" key="1">
    <citation type="journal article" date="2021" name="Nat. Commun.">
        <title>Genetic determinants of endophytism in the Arabidopsis root mycobiome.</title>
        <authorList>
            <person name="Mesny F."/>
            <person name="Miyauchi S."/>
            <person name="Thiergart T."/>
            <person name="Pickel B."/>
            <person name="Atanasova L."/>
            <person name="Karlsson M."/>
            <person name="Huettel B."/>
            <person name="Barry K.W."/>
            <person name="Haridas S."/>
            <person name="Chen C."/>
            <person name="Bauer D."/>
            <person name="Andreopoulos W."/>
            <person name="Pangilinan J."/>
            <person name="LaButti K."/>
            <person name="Riley R."/>
            <person name="Lipzen A."/>
            <person name="Clum A."/>
            <person name="Drula E."/>
            <person name="Henrissat B."/>
            <person name="Kohler A."/>
            <person name="Grigoriev I.V."/>
            <person name="Martin F.M."/>
            <person name="Hacquard S."/>
        </authorList>
    </citation>
    <scope>NUCLEOTIDE SEQUENCE [LARGE SCALE GENOMIC DNA]</scope>
    <source>
        <strain evidence="2 3">MPI-CAGE-CH-0241</strain>
    </source>
</reference>
<gene>
    <name evidence="2" type="ORF">B0T10DRAFT_499845</name>
</gene>
<evidence type="ECO:0000313" key="2">
    <source>
        <dbReference type="EMBL" id="KAH6872045.1"/>
    </source>
</evidence>
<keyword evidence="1" id="KW-0732">Signal</keyword>
<sequence length="100" mass="11092">MFAMTVVLQLLSTAGSRLLKTPYCCRECNVTIPGRQRRRNPRLISRESPEPSILKSAILGSLVRMSSRVLIPDVNATISDHVTCSTKGIFVAMFSMQHIS</sequence>
<protein>
    <recommendedName>
        <fullName evidence="4">Secreted protein</fullName>
    </recommendedName>
</protein>
<proteinExistence type="predicted"/>
<name>A0A9P8VRY8_9HYPO</name>
<feature type="chain" id="PRO_5040178497" description="Secreted protein" evidence="1">
    <location>
        <begin position="17"/>
        <end position="100"/>
    </location>
</feature>
<evidence type="ECO:0000256" key="1">
    <source>
        <dbReference type="SAM" id="SignalP"/>
    </source>
</evidence>
<organism evidence="2 3">
    <name type="scientific">Thelonectria olida</name>
    <dbReference type="NCBI Taxonomy" id="1576542"/>
    <lineage>
        <taxon>Eukaryota</taxon>
        <taxon>Fungi</taxon>
        <taxon>Dikarya</taxon>
        <taxon>Ascomycota</taxon>
        <taxon>Pezizomycotina</taxon>
        <taxon>Sordariomycetes</taxon>
        <taxon>Hypocreomycetidae</taxon>
        <taxon>Hypocreales</taxon>
        <taxon>Nectriaceae</taxon>
        <taxon>Thelonectria</taxon>
    </lineage>
</organism>
<comment type="caution">
    <text evidence="2">The sequence shown here is derived from an EMBL/GenBank/DDBJ whole genome shotgun (WGS) entry which is preliminary data.</text>
</comment>
<evidence type="ECO:0000313" key="3">
    <source>
        <dbReference type="Proteomes" id="UP000777438"/>
    </source>
</evidence>
<dbReference type="AlphaFoldDB" id="A0A9P8VRY8"/>